<dbReference type="PANTHER" id="PTHR34387:SF2">
    <property type="entry name" value="SLR1258 PROTEIN"/>
    <property type="match status" value="1"/>
</dbReference>
<reference evidence="1" key="1">
    <citation type="submission" date="2022-07" db="EMBL/GenBank/DDBJ databases">
        <authorList>
            <person name="Wu T."/>
        </authorList>
    </citation>
    <scope>NUCLEOTIDE SEQUENCE</scope>
    <source>
        <strain evidence="1">SD-1</strain>
    </source>
</reference>
<dbReference type="RefSeq" id="WP_069694527.1">
    <property type="nucleotide sequence ID" value="NZ_CP043010.1"/>
</dbReference>
<gene>
    <name evidence="1" type="ORF">NL394_07910</name>
</gene>
<dbReference type="PANTHER" id="PTHR34387">
    <property type="entry name" value="SLR1258 PROTEIN"/>
    <property type="match status" value="1"/>
</dbReference>
<accession>A0AAX3ELW2</accession>
<dbReference type="AlphaFoldDB" id="A0AAX3ELW2"/>
<dbReference type="InterPro" id="IPR052022">
    <property type="entry name" value="26kDa_periplasmic_antigen"/>
</dbReference>
<organism evidence="1 2">
    <name type="scientific">Paenarthrobacter ureafaciens</name>
    <dbReference type="NCBI Taxonomy" id="37931"/>
    <lineage>
        <taxon>Bacteria</taxon>
        <taxon>Bacillati</taxon>
        <taxon>Actinomycetota</taxon>
        <taxon>Actinomycetes</taxon>
        <taxon>Micrococcales</taxon>
        <taxon>Micrococcaceae</taxon>
        <taxon>Paenarthrobacter</taxon>
    </lineage>
</organism>
<evidence type="ECO:0000313" key="2">
    <source>
        <dbReference type="Proteomes" id="UP001163293"/>
    </source>
</evidence>
<dbReference type="GO" id="GO:0006974">
    <property type="term" value="P:DNA damage response"/>
    <property type="evidence" value="ECO:0007669"/>
    <property type="project" value="TreeGrafter"/>
</dbReference>
<name>A0AAX3ELW2_PAEUR</name>
<dbReference type="Gene3D" id="3.30.70.2970">
    <property type="entry name" value="Protein of unknown function (DUF541), domain 2"/>
    <property type="match status" value="1"/>
</dbReference>
<dbReference type="Proteomes" id="UP001163293">
    <property type="component" value="Chromosome"/>
</dbReference>
<dbReference type="EMBL" id="CP101185">
    <property type="protein sequence ID" value="UYV99117.1"/>
    <property type="molecule type" value="Genomic_DNA"/>
</dbReference>
<protein>
    <submittedName>
        <fullName evidence="1">SIMPL domain-containing protein</fullName>
    </submittedName>
</protein>
<proteinExistence type="predicted"/>
<evidence type="ECO:0000313" key="1">
    <source>
        <dbReference type="EMBL" id="UYV99117.1"/>
    </source>
</evidence>
<keyword evidence="2" id="KW-1185">Reference proteome</keyword>
<dbReference type="InterPro" id="IPR007497">
    <property type="entry name" value="SIMPL/DUF541"/>
</dbReference>
<sequence length="210" mass="20905">MKRTMTVTGTGSASATPDTVTLTLGVETRRDTAERAYSDAGAAATAVAAALRSEGVLEADLRTSGLNLRADSVWAEGQGQKVTGYVATAALHVGLRSPSSAPAVIASAVAAGGDAIRINGLEQGFADVSGLIASAQQAAWSDALAKAQRYARLAGAELGGVISVSEQAPAGAPVPVGGLVRAYAAETLPVEAGTSSVSASVRVEWDLVAG</sequence>
<dbReference type="Gene3D" id="3.30.110.170">
    <property type="entry name" value="Protein of unknown function (DUF541), domain 1"/>
    <property type="match status" value="1"/>
</dbReference>
<dbReference type="Pfam" id="PF04402">
    <property type="entry name" value="SIMPL"/>
    <property type="match status" value="1"/>
</dbReference>